<accession>A0A0T5P6M4</accession>
<dbReference type="Pfam" id="PF21102">
    <property type="entry name" value="DprA_N"/>
    <property type="match status" value="1"/>
</dbReference>
<evidence type="ECO:0000259" key="4">
    <source>
        <dbReference type="Pfam" id="PF17782"/>
    </source>
</evidence>
<protein>
    <submittedName>
        <fullName evidence="5">DNA processing protein DprA</fullName>
    </submittedName>
</protein>
<keyword evidence="6" id="KW-1185">Reference proteome</keyword>
<feature type="domain" description="DprA winged helix" evidence="4">
    <location>
        <begin position="321"/>
        <end position="372"/>
    </location>
</feature>
<dbReference type="Pfam" id="PF02481">
    <property type="entry name" value="DNA_processg_A"/>
    <property type="match status" value="1"/>
</dbReference>
<evidence type="ECO:0000256" key="2">
    <source>
        <dbReference type="SAM" id="MobiDB-lite"/>
    </source>
</evidence>
<proteinExistence type="inferred from homology"/>
<dbReference type="InterPro" id="IPR057666">
    <property type="entry name" value="DrpA_SLOG"/>
</dbReference>
<dbReference type="Proteomes" id="UP000051401">
    <property type="component" value="Unassembled WGS sequence"/>
</dbReference>
<organism evidence="5 6">
    <name type="scientific">Roseovarius indicus</name>
    <dbReference type="NCBI Taxonomy" id="540747"/>
    <lineage>
        <taxon>Bacteria</taxon>
        <taxon>Pseudomonadati</taxon>
        <taxon>Pseudomonadota</taxon>
        <taxon>Alphaproteobacteria</taxon>
        <taxon>Rhodobacterales</taxon>
        <taxon>Roseobacteraceae</taxon>
        <taxon>Roseovarius</taxon>
    </lineage>
</organism>
<dbReference type="SUPFAM" id="SSF102405">
    <property type="entry name" value="MCP/YpsA-like"/>
    <property type="match status" value="1"/>
</dbReference>
<dbReference type="STRING" id="540747.SAMN04488031_11289"/>
<dbReference type="PATRIC" id="fig|540747.5.peg.1379"/>
<comment type="caution">
    <text evidence="5">The sequence shown here is derived from an EMBL/GenBank/DDBJ whole genome shotgun (WGS) entry which is preliminary data.</text>
</comment>
<feature type="compositionally biased region" description="Low complexity" evidence="2">
    <location>
        <begin position="295"/>
        <end position="304"/>
    </location>
</feature>
<feature type="region of interest" description="Disordered" evidence="2">
    <location>
        <begin position="269"/>
        <end position="312"/>
    </location>
</feature>
<evidence type="ECO:0000256" key="1">
    <source>
        <dbReference type="ARBA" id="ARBA00006525"/>
    </source>
</evidence>
<evidence type="ECO:0000259" key="3">
    <source>
        <dbReference type="Pfam" id="PF02481"/>
    </source>
</evidence>
<gene>
    <name evidence="5" type="ORF">XM52_18165</name>
</gene>
<feature type="domain" description="Smf/DprA SLOG" evidence="3">
    <location>
        <begin position="62"/>
        <end position="268"/>
    </location>
</feature>
<name>A0A0T5P6M4_9RHOB</name>
<dbReference type="AlphaFoldDB" id="A0A0T5P6M4"/>
<dbReference type="Gene3D" id="1.10.10.10">
    <property type="entry name" value="Winged helix-like DNA-binding domain superfamily/Winged helix DNA-binding domain"/>
    <property type="match status" value="1"/>
</dbReference>
<comment type="similarity">
    <text evidence="1">Belongs to the DprA/Smf family.</text>
</comment>
<dbReference type="PANTHER" id="PTHR43022:SF1">
    <property type="entry name" value="PROTEIN SMF"/>
    <property type="match status" value="1"/>
</dbReference>
<dbReference type="EMBL" id="LAXI01000013">
    <property type="protein sequence ID" value="KRS16575.1"/>
    <property type="molecule type" value="Genomic_DNA"/>
</dbReference>
<dbReference type="NCBIfam" id="TIGR00732">
    <property type="entry name" value="dprA"/>
    <property type="match status" value="1"/>
</dbReference>
<sequence length="378" mass="39284">MRSRRVGPSTFYRLIAENGTVSAALDALPELARASGAKDYAPCPAGVAEAELAAARAVGARMVTIGDASYPAQLAETADAPPLLWMLGDISALSRPMIALVGARNASSLGLRMARALAKELAEAGYVVVSGLARGIDTAAHTAACETGTIAVLASGVDVIYPAENARLGDDLLAKGLRLSEQPMGLVPQARHFPSRNRIISGMAQAVVVVEAAAKSGSLITARTALDQGREVVAVPGHPFDARASGCNMLVRDGATLVRNAADVIEALPAATPHPIEETAPELPLSSHPEPPQPDTTQPDATQAVPPPDTRSLRETAKLHSQILHRDILQRLGPTPLAEDQLIRDLSAPAAAVAPVLTDLELDGRIIRHPGGLVSRSA</sequence>
<reference evidence="5 6" key="1">
    <citation type="submission" date="2015-04" db="EMBL/GenBank/DDBJ databases">
        <title>The draft genome sequence of Roseovarius indicus B108T.</title>
        <authorList>
            <person name="Li G."/>
            <person name="Lai Q."/>
            <person name="Shao Z."/>
            <person name="Yan P."/>
        </authorList>
    </citation>
    <scope>NUCLEOTIDE SEQUENCE [LARGE SCALE GENOMIC DNA]</scope>
    <source>
        <strain evidence="5 6">B108</strain>
    </source>
</reference>
<dbReference type="InterPro" id="IPR003488">
    <property type="entry name" value="DprA"/>
</dbReference>
<dbReference type="InterPro" id="IPR041614">
    <property type="entry name" value="DprA_WH"/>
</dbReference>
<dbReference type="Gene3D" id="3.40.50.450">
    <property type="match status" value="1"/>
</dbReference>
<dbReference type="Pfam" id="PF17782">
    <property type="entry name" value="WHD_DprA"/>
    <property type="match status" value="1"/>
</dbReference>
<evidence type="ECO:0000313" key="6">
    <source>
        <dbReference type="Proteomes" id="UP000051401"/>
    </source>
</evidence>
<dbReference type="InterPro" id="IPR036388">
    <property type="entry name" value="WH-like_DNA-bd_sf"/>
</dbReference>
<dbReference type="GO" id="GO:0009294">
    <property type="term" value="P:DNA-mediated transformation"/>
    <property type="evidence" value="ECO:0007669"/>
    <property type="project" value="InterPro"/>
</dbReference>
<dbReference type="PANTHER" id="PTHR43022">
    <property type="entry name" value="PROTEIN SMF"/>
    <property type="match status" value="1"/>
</dbReference>
<evidence type="ECO:0000313" key="5">
    <source>
        <dbReference type="EMBL" id="KRS16575.1"/>
    </source>
</evidence>